<sequence>MRVLASTGPLFARPLDWALAVIAEAGYDGVELMVTQDPATQDAERIVTAAATEGVGIPVVHGPFLLLTRRVFGTDLVAKARRTLELADDVDADLMIVHPPFRWQRPFHEWLLSEGDAEAEEHGTRIGVENLYPVSVAGRPVRFHRYTVPEHLLPFRHVVLDTSHFGVANVDITAAYRRLRSQAVHLHVSDNRGGGRDSHAPLGHGRLPLAGFLQAVGEDHAEPGGARASITLELDCRRYLDDRSALVGYLRQEREKCLALLDGAPAEEVLGRPDVVAVAPGADEDDPDQPTVPPPGAGEPT</sequence>
<reference evidence="3" key="1">
    <citation type="journal article" date="2014" name="Int. J. Syst. Evol. Microbiol.">
        <title>Complete genome sequence of Corynebacterium casei LMG S-19264T (=DSM 44701T), isolated from a smear-ripened cheese.</title>
        <authorList>
            <consortium name="US DOE Joint Genome Institute (JGI-PGF)"/>
            <person name="Walter F."/>
            <person name="Albersmeier A."/>
            <person name="Kalinowski J."/>
            <person name="Ruckert C."/>
        </authorList>
    </citation>
    <scope>NUCLEOTIDE SEQUENCE</scope>
    <source>
        <strain evidence="3">CGMCC 1.14988</strain>
    </source>
</reference>
<accession>A0A8J3ETQ9</accession>
<comment type="caution">
    <text evidence="3">The sequence shown here is derived from an EMBL/GenBank/DDBJ whole genome shotgun (WGS) entry which is preliminary data.</text>
</comment>
<dbReference type="SUPFAM" id="SSF51658">
    <property type="entry name" value="Xylose isomerase-like"/>
    <property type="match status" value="1"/>
</dbReference>
<reference evidence="3" key="2">
    <citation type="submission" date="2020-09" db="EMBL/GenBank/DDBJ databases">
        <authorList>
            <person name="Sun Q."/>
            <person name="Zhou Y."/>
        </authorList>
    </citation>
    <scope>NUCLEOTIDE SEQUENCE</scope>
    <source>
        <strain evidence="3">CGMCC 1.14988</strain>
    </source>
</reference>
<dbReference type="PANTHER" id="PTHR12110">
    <property type="entry name" value="HYDROXYPYRUVATE ISOMERASE"/>
    <property type="match status" value="1"/>
</dbReference>
<dbReference type="InterPro" id="IPR050312">
    <property type="entry name" value="IolE/XylAMocC-like"/>
</dbReference>
<feature type="region of interest" description="Disordered" evidence="1">
    <location>
        <begin position="277"/>
        <end position="301"/>
    </location>
</feature>
<evidence type="ECO:0000313" key="4">
    <source>
        <dbReference type="Proteomes" id="UP000650511"/>
    </source>
</evidence>
<keyword evidence="4" id="KW-1185">Reference proteome</keyword>
<feature type="compositionally biased region" description="Pro residues" evidence="1">
    <location>
        <begin position="290"/>
        <end position="301"/>
    </location>
</feature>
<dbReference type="Pfam" id="PF01261">
    <property type="entry name" value="AP_endonuc_2"/>
    <property type="match status" value="1"/>
</dbReference>
<evidence type="ECO:0000313" key="3">
    <source>
        <dbReference type="EMBL" id="GGI05651.1"/>
    </source>
</evidence>
<organism evidence="3 4">
    <name type="scientific">Egicoccus halophilus</name>
    <dbReference type="NCBI Taxonomy" id="1670830"/>
    <lineage>
        <taxon>Bacteria</taxon>
        <taxon>Bacillati</taxon>
        <taxon>Actinomycetota</taxon>
        <taxon>Nitriliruptoria</taxon>
        <taxon>Egicoccales</taxon>
        <taxon>Egicoccaceae</taxon>
        <taxon>Egicoccus</taxon>
    </lineage>
</organism>
<dbReference type="EMBL" id="BMHA01000005">
    <property type="protein sequence ID" value="GGI05651.1"/>
    <property type="molecule type" value="Genomic_DNA"/>
</dbReference>
<evidence type="ECO:0000259" key="2">
    <source>
        <dbReference type="Pfam" id="PF01261"/>
    </source>
</evidence>
<dbReference type="RefSeq" id="WP_130648481.1">
    <property type="nucleotide sequence ID" value="NZ_BMHA01000005.1"/>
</dbReference>
<proteinExistence type="predicted"/>
<dbReference type="Gene3D" id="3.20.20.150">
    <property type="entry name" value="Divalent-metal-dependent TIM barrel enzymes"/>
    <property type="match status" value="1"/>
</dbReference>
<dbReference type="Proteomes" id="UP000650511">
    <property type="component" value="Unassembled WGS sequence"/>
</dbReference>
<dbReference type="PANTHER" id="PTHR12110:SF47">
    <property type="match status" value="1"/>
</dbReference>
<dbReference type="InterPro" id="IPR013022">
    <property type="entry name" value="Xyl_isomerase-like_TIM-brl"/>
</dbReference>
<evidence type="ECO:0000256" key="1">
    <source>
        <dbReference type="SAM" id="MobiDB-lite"/>
    </source>
</evidence>
<gene>
    <name evidence="3" type="ORF">GCM10011354_15150</name>
</gene>
<feature type="domain" description="Xylose isomerase-like TIM barrel" evidence="2">
    <location>
        <begin position="20"/>
        <end position="217"/>
    </location>
</feature>
<dbReference type="AlphaFoldDB" id="A0A8J3ETQ9"/>
<protein>
    <recommendedName>
        <fullName evidence="2">Xylose isomerase-like TIM barrel domain-containing protein</fullName>
    </recommendedName>
</protein>
<name>A0A8J3ETQ9_9ACTN</name>
<dbReference type="OrthoDB" id="3248123at2"/>
<dbReference type="InterPro" id="IPR036237">
    <property type="entry name" value="Xyl_isomerase-like_sf"/>
</dbReference>